<sequence>MACQQHGSMHSILKKLHLPSGIKEEGGEGIPKWFLGRDIIALMREFRQNVIARKMSEVKDFIKKLINDDDTEPIVEYLCELVCDRATSEPSKEALLTSILIGSRPLVEFILQLFAEFPGEERNGAAKSDAFSPYITPLMLACLCNNYAIVECLLLRDHRIDLPHRADCKFAFFINRQF</sequence>
<organism evidence="1 2">
    <name type="scientific">Panagrolaimus sp. ES5</name>
    <dbReference type="NCBI Taxonomy" id="591445"/>
    <lineage>
        <taxon>Eukaryota</taxon>
        <taxon>Metazoa</taxon>
        <taxon>Ecdysozoa</taxon>
        <taxon>Nematoda</taxon>
        <taxon>Chromadorea</taxon>
        <taxon>Rhabditida</taxon>
        <taxon>Tylenchina</taxon>
        <taxon>Panagrolaimomorpha</taxon>
        <taxon>Panagrolaimoidea</taxon>
        <taxon>Panagrolaimidae</taxon>
        <taxon>Panagrolaimus</taxon>
    </lineage>
</organism>
<dbReference type="Proteomes" id="UP000887579">
    <property type="component" value="Unplaced"/>
</dbReference>
<evidence type="ECO:0000313" key="1">
    <source>
        <dbReference type="Proteomes" id="UP000887579"/>
    </source>
</evidence>
<dbReference type="WBParaSite" id="ES5_v2.g21239.t1">
    <property type="protein sequence ID" value="ES5_v2.g21239.t1"/>
    <property type="gene ID" value="ES5_v2.g21239"/>
</dbReference>
<name>A0AC34FVI2_9BILA</name>
<protein>
    <submittedName>
        <fullName evidence="2">Ankyrin repeat protein</fullName>
    </submittedName>
</protein>
<accession>A0AC34FVI2</accession>
<reference evidence="2" key="1">
    <citation type="submission" date="2022-11" db="UniProtKB">
        <authorList>
            <consortium name="WormBaseParasite"/>
        </authorList>
    </citation>
    <scope>IDENTIFICATION</scope>
</reference>
<proteinExistence type="predicted"/>
<evidence type="ECO:0000313" key="2">
    <source>
        <dbReference type="WBParaSite" id="ES5_v2.g21239.t1"/>
    </source>
</evidence>